<protein>
    <recommendedName>
        <fullName evidence="2">FAR1 domain-containing protein</fullName>
    </recommendedName>
</protein>
<dbReference type="Proteomes" id="UP001188597">
    <property type="component" value="Unassembled WGS sequence"/>
</dbReference>
<reference evidence="3" key="1">
    <citation type="submission" date="2022-12" db="EMBL/GenBank/DDBJ databases">
        <title>Draft genome assemblies for two species of Escallonia (Escalloniales).</title>
        <authorList>
            <person name="Chanderbali A."/>
            <person name="Dervinis C."/>
            <person name="Anghel I."/>
            <person name="Soltis D."/>
            <person name="Soltis P."/>
            <person name="Zapata F."/>
        </authorList>
    </citation>
    <scope>NUCLEOTIDE SEQUENCE</scope>
    <source>
        <strain evidence="3">UCBG64.0493</strain>
        <tissue evidence="3">Leaf</tissue>
    </source>
</reference>
<evidence type="ECO:0000313" key="3">
    <source>
        <dbReference type="EMBL" id="KAK3026276.1"/>
    </source>
</evidence>
<dbReference type="AlphaFoldDB" id="A0AA88WEG0"/>
<dbReference type="EMBL" id="JAVXUP010000507">
    <property type="protein sequence ID" value="KAK3026276.1"/>
    <property type="molecule type" value="Genomic_DNA"/>
</dbReference>
<dbReference type="Pfam" id="PF03101">
    <property type="entry name" value="FAR1"/>
    <property type="match status" value="1"/>
</dbReference>
<organism evidence="3 4">
    <name type="scientific">Escallonia herrerae</name>
    <dbReference type="NCBI Taxonomy" id="1293975"/>
    <lineage>
        <taxon>Eukaryota</taxon>
        <taxon>Viridiplantae</taxon>
        <taxon>Streptophyta</taxon>
        <taxon>Embryophyta</taxon>
        <taxon>Tracheophyta</taxon>
        <taxon>Spermatophyta</taxon>
        <taxon>Magnoliopsida</taxon>
        <taxon>eudicotyledons</taxon>
        <taxon>Gunneridae</taxon>
        <taxon>Pentapetalae</taxon>
        <taxon>asterids</taxon>
        <taxon>campanulids</taxon>
        <taxon>Escalloniales</taxon>
        <taxon>Escalloniaceae</taxon>
        <taxon>Escallonia</taxon>
    </lineage>
</organism>
<feature type="compositionally biased region" description="Low complexity" evidence="1">
    <location>
        <begin position="7"/>
        <end position="17"/>
    </location>
</feature>
<sequence>MGKASTGNLNGKKLSGLGERRRRAASSKQLASFGQQKLSSNSFDSDRDEATQKEDCDTCGSFDHDFGDCFIDERENGSSDNDSAHEQEDDCCNGDDDDHEDCFDYHFGGEVHGDFDYELTIDEAYNLYNLYARLNGFGIRKHWATRSRTTRKLIKRQFILKRLIGRETKRHRETRTGCDAMMGNALSKSEEWVVDRFLDSHNHDMNTPSKVIKLRSHRKFHRTMACKKLIFDFNKKGLLPCQIAKTVNALMIGHELEIPRQQCSQVLSIERKNNVRKECHGIIKHF</sequence>
<comment type="caution">
    <text evidence="3">The sequence shown here is derived from an EMBL/GenBank/DDBJ whole genome shotgun (WGS) entry which is preliminary data.</text>
</comment>
<name>A0AA88WEG0_9ASTE</name>
<feature type="compositionally biased region" description="Basic and acidic residues" evidence="1">
    <location>
        <begin position="44"/>
        <end position="55"/>
    </location>
</feature>
<dbReference type="PANTHER" id="PTHR46328">
    <property type="entry name" value="FAR-RED IMPAIRED RESPONSIVE (FAR1) FAMILY PROTEIN-RELATED"/>
    <property type="match status" value="1"/>
</dbReference>
<evidence type="ECO:0000259" key="2">
    <source>
        <dbReference type="Pfam" id="PF03101"/>
    </source>
</evidence>
<dbReference type="PANTHER" id="PTHR46328:SF41">
    <property type="entry name" value="FAR1 DNA BINDING DOMAIN, FHY3_FAR1 FAMILY-RELATED"/>
    <property type="match status" value="1"/>
</dbReference>
<gene>
    <name evidence="3" type="ORF">RJ639_041225</name>
</gene>
<feature type="domain" description="FAR1" evidence="2">
    <location>
        <begin position="127"/>
        <end position="206"/>
    </location>
</feature>
<accession>A0AA88WEG0</accession>
<evidence type="ECO:0000313" key="4">
    <source>
        <dbReference type="Proteomes" id="UP001188597"/>
    </source>
</evidence>
<feature type="region of interest" description="Disordered" evidence="1">
    <location>
        <begin position="1"/>
        <end position="55"/>
    </location>
</feature>
<evidence type="ECO:0000256" key="1">
    <source>
        <dbReference type="SAM" id="MobiDB-lite"/>
    </source>
</evidence>
<proteinExistence type="predicted"/>
<keyword evidence="4" id="KW-1185">Reference proteome</keyword>
<dbReference type="InterPro" id="IPR004330">
    <property type="entry name" value="FAR1_DNA_bnd_dom"/>
</dbReference>
<feature type="compositionally biased region" description="Polar residues" evidence="1">
    <location>
        <begin position="26"/>
        <end position="43"/>
    </location>
</feature>